<evidence type="ECO:0000256" key="5">
    <source>
        <dbReference type="ARBA" id="ARBA00022840"/>
    </source>
</evidence>
<evidence type="ECO:0000256" key="8">
    <source>
        <dbReference type="ARBA" id="ARBA00024363"/>
    </source>
</evidence>
<dbReference type="PROSITE" id="PS00211">
    <property type="entry name" value="ABC_TRANSPORTER_1"/>
    <property type="match status" value="1"/>
</dbReference>
<evidence type="ECO:0000256" key="1">
    <source>
        <dbReference type="ARBA" id="ARBA00004141"/>
    </source>
</evidence>
<evidence type="ECO:0000256" key="7">
    <source>
        <dbReference type="ARBA" id="ARBA00023136"/>
    </source>
</evidence>
<evidence type="ECO:0000259" key="10">
    <source>
        <dbReference type="PROSITE" id="PS50893"/>
    </source>
</evidence>
<dbReference type="PANTHER" id="PTHR24221">
    <property type="entry name" value="ATP-BINDING CASSETTE SUB-FAMILY B"/>
    <property type="match status" value="1"/>
</dbReference>
<evidence type="ECO:0000256" key="2">
    <source>
        <dbReference type="ARBA" id="ARBA00022448"/>
    </source>
</evidence>
<feature type="transmembrane region" description="Helical" evidence="9">
    <location>
        <begin position="67"/>
        <end position="88"/>
    </location>
</feature>
<keyword evidence="12" id="KW-1185">Reference proteome</keyword>
<dbReference type="Pfam" id="PF00005">
    <property type="entry name" value="ABC_tran"/>
    <property type="match status" value="1"/>
</dbReference>
<feature type="domain" description="ABC transmembrane type-1" evidence="11">
    <location>
        <begin position="2"/>
        <end position="212"/>
    </location>
</feature>
<dbReference type="PROSITE" id="PS50893">
    <property type="entry name" value="ABC_TRANSPORTER_2"/>
    <property type="match status" value="1"/>
</dbReference>
<evidence type="ECO:0000256" key="9">
    <source>
        <dbReference type="SAM" id="Phobius"/>
    </source>
</evidence>
<dbReference type="InterPro" id="IPR003593">
    <property type="entry name" value="AAA+_ATPase"/>
</dbReference>
<evidence type="ECO:0000259" key="11">
    <source>
        <dbReference type="PROSITE" id="PS50929"/>
    </source>
</evidence>
<dbReference type="Proteomes" id="UP000887578">
    <property type="component" value="Unplaced"/>
</dbReference>
<evidence type="ECO:0000256" key="3">
    <source>
        <dbReference type="ARBA" id="ARBA00022692"/>
    </source>
</evidence>
<dbReference type="GO" id="GO:0005524">
    <property type="term" value="F:ATP binding"/>
    <property type="evidence" value="ECO:0007669"/>
    <property type="project" value="UniProtKB-KW"/>
</dbReference>
<keyword evidence="4" id="KW-0547">Nucleotide-binding</keyword>
<dbReference type="InterPro" id="IPR039421">
    <property type="entry name" value="Type_1_exporter"/>
</dbReference>
<dbReference type="Gene3D" id="3.40.50.300">
    <property type="entry name" value="P-loop containing nucleotide triphosphate hydrolases"/>
    <property type="match status" value="1"/>
</dbReference>
<dbReference type="SUPFAM" id="SSF90123">
    <property type="entry name" value="ABC transporter transmembrane region"/>
    <property type="match status" value="1"/>
</dbReference>
<protein>
    <submittedName>
        <fullName evidence="13">ATP-binding cassette sub-family B member 6, mitochondrial</fullName>
    </submittedName>
</protein>
<keyword evidence="3 9" id="KW-0812">Transmembrane</keyword>
<dbReference type="GO" id="GO:0005774">
    <property type="term" value="C:vacuolar membrane"/>
    <property type="evidence" value="ECO:0007669"/>
    <property type="project" value="TreeGrafter"/>
</dbReference>
<dbReference type="GO" id="GO:0020037">
    <property type="term" value="F:heme binding"/>
    <property type="evidence" value="ECO:0007669"/>
    <property type="project" value="TreeGrafter"/>
</dbReference>
<sequence length="485" mass="55242">MDMFAHLHRLSLSWHLARKTGEVLRVMDRGTKSIQTILQYIIFNVAPTIVDIIIATIFFFIAFNYYFGLLVLVTMILYLTVTIFVTEWRTRHRREMNKAENEWQFIGVDSLLNYETVKYYGAEEIEYNRYKGALITYQQAEYRNTSSLNLLNFLQNGIIGVSLVVGTLLIGYLISLPNSKYTSGDYIMFTTYIMQLYGPLNFFGTLYRTIQQAFIDMENMFEFLSESIEVAEKPNAIDMPNGSMPLELSNVSFGYYENQKVLENISFMVRPGETVAVVGASGSGKSTLIRLLFRLYDTKSGQIFFGNNEIKDVTINSLRSSIGIVPQDTVLFNDTIEYNIRYGRPTASGEEIEDAAKAAEIHDFILTLPNGYNTIVGERGLKLSGGEKQRVAIARTILKDPAYLLLDEATSALDSHTESRIQENLIQLAKGRTCVVVAHRLSTIRHADKIIVFRDGKIIQSGTHDELIDKPGEYRELWVLQHQRH</sequence>
<dbReference type="FunFam" id="3.40.50.300:FF:000186">
    <property type="entry name" value="ATP-binding cassette sub-family B member 7, mitochondrial"/>
    <property type="match status" value="1"/>
</dbReference>
<feature type="transmembrane region" description="Helical" evidence="9">
    <location>
        <begin position="153"/>
        <end position="174"/>
    </location>
</feature>
<dbReference type="InterPro" id="IPR017871">
    <property type="entry name" value="ABC_transporter-like_CS"/>
</dbReference>
<feature type="domain" description="ABC transporter" evidence="10">
    <location>
        <begin position="246"/>
        <end position="480"/>
    </location>
</feature>
<dbReference type="PANTHER" id="PTHR24221:SF654">
    <property type="entry name" value="ATP-BINDING CASSETTE SUB-FAMILY B MEMBER 6"/>
    <property type="match status" value="1"/>
</dbReference>
<dbReference type="InterPro" id="IPR036640">
    <property type="entry name" value="ABC1_TM_sf"/>
</dbReference>
<keyword evidence="6 9" id="KW-1133">Transmembrane helix</keyword>
<proteinExistence type="inferred from homology"/>
<dbReference type="AlphaFoldDB" id="A0A914P5Q9"/>
<keyword evidence="7 9" id="KW-0472">Membrane</keyword>
<evidence type="ECO:0000256" key="4">
    <source>
        <dbReference type="ARBA" id="ARBA00022741"/>
    </source>
</evidence>
<dbReference type="SMART" id="SM00382">
    <property type="entry name" value="AAA"/>
    <property type="match status" value="1"/>
</dbReference>
<keyword evidence="5" id="KW-0067">ATP-binding</keyword>
<dbReference type="Gene3D" id="1.20.1560.10">
    <property type="entry name" value="ABC transporter type 1, transmembrane domain"/>
    <property type="match status" value="1"/>
</dbReference>
<name>A0A914P5Q9_9BILA</name>
<dbReference type="PROSITE" id="PS50929">
    <property type="entry name" value="ABC_TM1F"/>
    <property type="match status" value="1"/>
</dbReference>
<dbReference type="SUPFAM" id="SSF52540">
    <property type="entry name" value="P-loop containing nucleoside triphosphate hydrolases"/>
    <property type="match status" value="1"/>
</dbReference>
<dbReference type="InterPro" id="IPR011527">
    <property type="entry name" value="ABC1_TM_dom"/>
</dbReference>
<evidence type="ECO:0000313" key="13">
    <source>
        <dbReference type="WBParaSite" id="PDA_v2.g13254.t1"/>
    </source>
</evidence>
<accession>A0A914P5Q9</accession>
<evidence type="ECO:0000313" key="12">
    <source>
        <dbReference type="Proteomes" id="UP000887578"/>
    </source>
</evidence>
<dbReference type="InterPro" id="IPR003439">
    <property type="entry name" value="ABC_transporter-like_ATP-bd"/>
</dbReference>
<dbReference type="Pfam" id="PF00664">
    <property type="entry name" value="ABC_membrane"/>
    <property type="match status" value="1"/>
</dbReference>
<reference evidence="13" key="1">
    <citation type="submission" date="2022-11" db="UniProtKB">
        <authorList>
            <consortium name="WormBaseParasite"/>
        </authorList>
    </citation>
    <scope>IDENTIFICATION</scope>
</reference>
<dbReference type="WBParaSite" id="PDA_v2.g13254.t1">
    <property type="protein sequence ID" value="PDA_v2.g13254.t1"/>
    <property type="gene ID" value="PDA_v2.g13254"/>
</dbReference>
<evidence type="ECO:0000256" key="6">
    <source>
        <dbReference type="ARBA" id="ARBA00022989"/>
    </source>
</evidence>
<organism evidence="12 13">
    <name type="scientific">Panagrolaimus davidi</name>
    <dbReference type="NCBI Taxonomy" id="227884"/>
    <lineage>
        <taxon>Eukaryota</taxon>
        <taxon>Metazoa</taxon>
        <taxon>Ecdysozoa</taxon>
        <taxon>Nematoda</taxon>
        <taxon>Chromadorea</taxon>
        <taxon>Rhabditida</taxon>
        <taxon>Tylenchina</taxon>
        <taxon>Panagrolaimomorpha</taxon>
        <taxon>Panagrolaimoidea</taxon>
        <taxon>Panagrolaimidae</taxon>
        <taxon>Panagrolaimus</taxon>
    </lineage>
</organism>
<dbReference type="GO" id="GO:0016887">
    <property type="term" value="F:ATP hydrolysis activity"/>
    <property type="evidence" value="ECO:0007669"/>
    <property type="project" value="InterPro"/>
</dbReference>
<dbReference type="InterPro" id="IPR027417">
    <property type="entry name" value="P-loop_NTPase"/>
</dbReference>
<keyword evidence="2" id="KW-0813">Transport</keyword>
<comment type="subcellular location">
    <subcellularLocation>
        <location evidence="1">Membrane</location>
        <topology evidence="1">Multi-pass membrane protein</topology>
    </subcellularLocation>
</comment>
<feature type="transmembrane region" description="Helical" evidence="9">
    <location>
        <begin position="37"/>
        <end position="61"/>
    </location>
</feature>
<dbReference type="GO" id="GO:0015439">
    <property type="term" value="F:ABC-type heme transporter activity"/>
    <property type="evidence" value="ECO:0007669"/>
    <property type="project" value="TreeGrafter"/>
</dbReference>
<comment type="similarity">
    <text evidence="8">Belongs to the ABC transporter superfamily. ABCB family. Heavy Metal importer (TC 3.A.1.210) subfamily.</text>
</comment>
<feature type="transmembrane region" description="Helical" evidence="9">
    <location>
        <begin position="186"/>
        <end position="207"/>
    </location>
</feature>